<sequence>MEQVVSASCLVSLRCTSCGATYPADEIHTTCPACGKVLFAEYDLERAAQTLTREALRSRPWTLWRYHELMPVRDPASRLTLGEGGTPLLRGERLGQALGLSRLWLKDESQNPTGSFKARGLAAAVSRAKELGAKAVAIPSAGNAAAAMSAYAARAGLPAYVFMPADTPPAMPAECRAYGAHVFLVRGLINDCGRVVRAGAERFGWMDVSTLKEPYRAEGKKTMGLELAEQLGWRLPDAIVYPTGGGTGIVGMWKAFDELERLGLIGRERPRMIVVQAEGCAPIVRAFQAGVRHADPWRDAHTVAPGIRVPVAIGDYLILDAVRASGGTALTVSDEEMLEGVRLLARLEGLFVSPEAGATVAAARRLRERGELGPDDETVLFLTGSGLKHLELVEGDYPVLDPDDPGVLDRLAAVAGRKG</sequence>
<dbReference type="InterPro" id="IPR004450">
    <property type="entry name" value="Thr_synthase-like"/>
</dbReference>
<name>A0AA41WCY3_9BACT</name>
<keyword evidence="8 12" id="KW-0663">Pyridoxal phosphate</keyword>
<gene>
    <name evidence="14" type="ORF">NET02_03545</name>
</gene>
<comment type="similarity">
    <text evidence="3">Belongs to the threonine synthase family.</text>
</comment>
<evidence type="ECO:0000256" key="9">
    <source>
        <dbReference type="ARBA" id="ARBA00023239"/>
    </source>
</evidence>
<dbReference type="AlphaFoldDB" id="A0AA41WCY3"/>
<evidence type="ECO:0000256" key="2">
    <source>
        <dbReference type="ARBA" id="ARBA00004979"/>
    </source>
</evidence>
<dbReference type="InterPro" id="IPR036052">
    <property type="entry name" value="TrpB-like_PALP_sf"/>
</dbReference>
<dbReference type="Proteomes" id="UP001165306">
    <property type="component" value="Unassembled WGS sequence"/>
</dbReference>
<comment type="cofactor">
    <cofactor evidence="1 12">
        <name>pyridoxal 5'-phosphate</name>
        <dbReference type="ChEBI" id="CHEBI:597326"/>
    </cofactor>
</comment>
<evidence type="ECO:0000256" key="10">
    <source>
        <dbReference type="ARBA" id="ARBA00049144"/>
    </source>
</evidence>
<evidence type="ECO:0000256" key="7">
    <source>
        <dbReference type="ARBA" id="ARBA00022697"/>
    </source>
</evidence>
<dbReference type="NCBIfam" id="NF006050">
    <property type="entry name" value="PRK08197.1"/>
    <property type="match status" value="1"/>
</dbReference>
<dbReference type="GO" id="GO:0006567">
    <property type="term" value="P:L-threonine catabolic process"/>
    <property type="evidence" value="ECO:0007669"/>
    <property type="project" value="TreeGrafter"/>
</dbReference>
<dbReference type="CDD" id="cd01563">
    <property type="entry name" value="Thr-synth_1"/>
    <property type="match status" value="1"/>
</dbReference>
<dbReference type="RefSeq" id="WP_284055992.1">
    <property type="nucleotide sequence ID" value="NZ_JAMSLR010000002.1"/>
</dbReference>
<evidence type="ECO:0000256" key="1">
    <source>
        <dbReference type="ARBA" id="ARBA00001933"/>
    </source>
</evidence>
<dbReference type="PROSITE" id="PS00165">
    <property type="entry name" value="DEHYDRATASE_SER_THR"/>
    <property type="match status" value="1"/>
</dbReference>
<evidence type="ECO:0000256" key="3">
    <source>
        <dbReference type="ARBA" id="ARBA00005517"/>
    </source>
</evidence>
<dbReference type="GO" id="GO:0030170">
    <property type="term" value="F:pyridoxal phosphate binding"/>
    <property type="evidence" value="ECO:0007669"/>
    <property type="project" value="InterPro"/>
</dbReference>
<comment type="catalytic activity">
    <reaction evidence="10">
        <text>O-phospho-L-homoserine + H2O = L-threonine + phosphate</text>
        <dbReference type="Rhea" id="RHEA:10840"/>
        <dbReference type="ChEBI" id="CHEBI:15377"/>
        <dbReference type="ChEBI" id="CHEBI:43474"/>
        <dbReference type="ChEBI" id="CHEBI:57590"/>
        <dbReference type="ChEBI" id="CHEBI:57926"/>
        <dbReference type="EC" id="4.2.3.1"/>
    </reaction>
</comment>
<dbReference type="Pfam" id="PF00291">
    <property type="entry name" value="PALP"/>
    <property type="match status" value="1"/>
</dbReference>
<dbReference type="GO" id="GO:0009088">
    <property type="term" value="P:threonine biosynthetic process"/>
    <property type="evidence" value="ECO:0007669"/>
    <property type="project" value="UniProtKB-UniRule"/>
</dbReference>
<dbReference type="EMBL" id="JAMSLR010000002">
    <property type="protein sequence ID" value="MCM8748209.1"/>
    <property type="molecule type" value="Genomic_DNA"/>
</dbReference>
<evidence type="ECO:0000256" key="5">
    <source>
        <dbReference type="ARBA" id="ARBA00018679"/>
    </source>
</evidence>
<feature type="modified residue" description="N6-(pyridoxal phosphate)lysine" evidence="12">
    <location>
        <position position="117"/>
    </location>
</feature>
<dbReference type="Gene3D" id="3.40.50.1100">
    <property type="match status" value="2"/>
</dbReference>
<proteinExistence type="inferred from homology"/>
<protein>
    <recommendedName>
        <fullName evidence="5 11">Threonine synthase</fullName>
        <ecNumber evidence="4 11">4.2.3.1</ecNumber>
    </recommendedName>
</protein>
<organism evidence="14 15">
    <name type="scientific">Thermalbibacter longus</name>
    <dbReference type="NCBI Taxonomy" id="2951981"/>
    <lineage>
        <taxon>Bacteria</taxon>
        <taxon>Pseudomonadati</taxon>
        <taxon>Thermomicrobiota</taxon>
        <taxon>Thermomicrobia</taxon>
        <taxon>Thermomicrobiales</taxon>
        <taxon>Thermomicrobiaceae</taxon>
        <taxon>Thermalbibacter</taxon>
    </lineage>
</organism>
<keyword evidence="15" id="KW-1185">Reference proteome</keyword>
<evidence type="ECO:0000313" key="15">
    <source>
        <dbReference type="Proteomes" id="UP001165306"/>
    </source>
</evidence>
<evidence type="ECO:0000256" key="12">
    <source>
        <dbReference type="PIRSR" id="PIRSR604450-51"/>
    </source>
</evidence>
<evidence type="ECO:0000256" key="11">
    <source>
        <dbReference type="NCBIfam" id="TIGR00260"/>
    </source>
</evidence>
<dbReference type="GO" id="GO:0004794">
    <property type="term" value="F:threonine deaminase activity"/>
    <property type="evidence" value="ECO:0007669"/>
    <property type="project" value="TreeGrafter"/>
</dbReference>
<evidence type="ECO:0000259" key="13">
    <source>
        <dbReference type="Pfam" id="PF00291"/>
    </source>
</evidence>
<dbReference type="GO" id="GO:0009097">
    <property type="term" value="P:isoleucine biosynthetic process"/>
    <property type="evidence" value="ECO:0007669"/>
    <property type="project" value="TreeGrafter"/>
</dbReference>
<keyword evidence="6" id="KW-0028">Amino-acid biosynthesis</keyword>
<evidence type="ECO:0000256" key="6">
    <source>
        <dbReference type="ARBA" id="ARBA00022605"/>
    </source>
</evidence>
<dbReference type="PANTHER" id="PTHR48078:SF6">
    <property type="entry name" value="L-THREONINE DEHYDRATASE CATABOLIC TDCB"/>
    <property type="match status" value="1"/>
</dbReference>
<evidence type="ECO:0000256" key="8">
    <source>
        <dbReference type="ARBA" id="ARBA00022898"/>
    </source>
</evidence>
<comment type="caution">
    <text evidence="14">The sequence shown here is derived from an EMBL/GenBank/DDBJ whole genome shotgun (WGS) entry which is preliminary data.</text>
</comment>
<accession>A0AA41WCY3</accession>
<dbReference type="SUPFAM" id="SSF53686">
    <property type="entry name" value="Tryptophan synthase beta subunit-like PLP-dependent enzymes"/>
    <property type="match status" value="1"/>
</dbReference>
<dbReference type="InterPro" id="IPR001926">
    <property type="entry name" value="TrpB-like_PALP"/>
</dbReference>
<dbReference type="PANTHER" id="PTHR48078">
    <property type="entry name" value="THREONINE DEHYDRATASE, MITOCHONDRIAL-RELATED"/>
    <property type="match status" value="1"/>
</dbReference>
<dbReference type="GO" id="GO:0004795">
    <property type="term" value="F:threonine synthase activity"/>
    <property type="evidence" value="ECO:0007669"/>
    <property type="project" value="UniProtKB-UniRule"/>
</dbReference>
<feature type="domain" description="Tryptophan synthase beta chain-like PALP" evidence="13">
    <location>
        <begin position="80"/>
        <end position="384"/>
    </location>
</feature>
<dbReference type="InterPro" id="IPR000634">
    <property type="entry name" value="Ser/Thr_deHydtase_PyrdxlP-BS"/>
</dbReference>
<dbReference type="EC" id="4.2.3.1" evidence="4 11"/>
<keyword evidence="9 14" id="KW-0456">Lyase</keyword>
<evidence type="ECO:0000256" key="4">
    <source>
        <dbReference type="ARBA" id="ARBA00013028"/>
    </source>
</evidence>
<dbReference type="InterPro" id="IPR050147">
    <property type="entry name" value="Ser/Thr_Dehydratase"/>
</dbReference>
<reference evidence="14" key="1">
    <citation type="submission" date="2022-06" db="EMBL/GenBank/DDBJ databases">
        <title>CFH 74404 Thermomicrobiaceae sp.</title>
        <authorList>
            <person name="Ming H."/>
            <person name="Li W.-J."/>
            <person name="Zhao Z."/>
        </authorList>
    </citation>
    <scope>NUCLEOTIDE SEQUENCE</scope>
    <source>
        <strain evidence="14">CFH 74404</strain>
    </source>
</reference>
<evidence type="ECO:0000313" key="14">
    <source>
        <dbReference type="EMBL" id="MCM8748209.1"/>
    </source>
</evidence>
<dbReference type="NCBIfam" id="TIGR00260">
    <property type="entry name" value="thrC"/>
    <property type="match status" value="1"/>
</dbReference>
<comment type="pathway">
    <text evidence="2">Amino-acid biosynthesis; L-threonine biosynthesis; L-threonine from L-aspartate: step 5/5.</text>
</comment>
<keyword evidence="7" id="KW-0791">Threonine biosynthesis</keyword>
<dbReference type="GO" id="GO:0006565">
    <property type="term" value="P:L-serine catabolic process"/>
    <property type="evidence" value="ECO:0007669"/>
    <property type="project" value="TreeGrafter"/>
</dbReference>
<dbReference type="GO" id="GO:0003941">
    <property type="term" value="F:L-serine ammonia-lyase activity"/>
    <property type="evidence" value="ECO:0007669"/>
    <property type="project" value="TreeGrafter"/>
</dbReference>